<evidence type="ECO:0000313" key="4">
    <source>
        <dbReference type="EMBL" id="HGN36191.1"/>
    </source>
</evidence>
<organism evidence="5">
    <name type="scientific">Ignisphaera aggregans</name>
    <dbReference type="NCBI Taxonomy" id="334771"/>
    <lineage>
        <taxon>Archaea</taxon>
        <taxon>Thermoproteota</taxon>
        <taxon>Thermoprotei</taxon>
        <taxon>Desulfurococcales</taxon>
        <taxon>Desulfurococcaceae</taxon>
        <taxon>Ignisphaera</taxon>
    </lineage>
</organism>
<dbReference type="InterPro" id="IPR025714">
    <property type="entry name" value="Methyltranfer_dom"/>
</dbReference>
<sequence length="277" mass="31690">MRYLSSGSNGSDSVHSYFIEKGEYFRIIMDSHEMISRGKKIARGIAKQLMLLGIDKGRILDVGCGTGRIALPLAELGYNVIGIDISPNYIEIARARMVSKGLENRAEFIVCDARELDQCTSKYSPFNAILFVWSSVIGYYDEDTDIKVLTNARKIVGENGVLIIVDSINRDYMLMLHNIVGETTWFYDYHFYVVVERSLFNPVTSEVMIKHSFYRKDGKNLIFLDEAHFKMRIYSLNELVYIAKKAGWCLYRVLRDVAGEIGYSFTKPLNIIFSTCR</sequence>
<reference evidence="5" key="1">
    <citation type="journal article" date="2020" name="mSystems">
        <title>Genome- and Community-Level Interaction Insights into Carbon Utilization and Element Cycling Functions of Hydrothermarchaeota in Hydrothermal Sediment.</title>
        <authorList>
            <person name="Zhou Z."/>
            <person name="Liu Y."/>
            <person name="Xu W."/>
            <person name="Pan J."/>
            <person name="Luo Z.H."/>
            <person name="Li M."/>
        </authorList>
    </citation>
    <scope>NUCLEOTIDE SEQUENCE [LARGE SCALE GENOMIC DNA]</scope>
    <source>
        <strain evidence="4">SpSt-618</strain>
        <strain evidence="5">SpSt-657</strain>
    </source>
</reference>
<dbReference type="EMBL" id="DTAI01000045">
    <property type="protein sequence ID" value="HGN36191.1"/>
    <property type="molecule type" value="Genomic_DNA"/>
</dbReference>
<name>A0A7J3JSP8_9CREN</name>
<dbReference type="GO" id="GO:0008168">
    <property type="term" value="F:methyltransferase activity"/>
    <property type="evidence" value="ECO:0007669"/>
    <property type="project" value="UniProtKB-KW"/>
</dbReference>
<keyword evidence="1 5" id="KW-0489">Methyltransferase</keyword>
<dbReference type="InterPro" id="IPR029063">
    <property type="entry name" value="SAM-dependent_MTases_sf"/>
</dbReference>
<dbReference type="CDD" id="cd02440">
    <property type="entry name" value="AdoMet_MTases"/>
    <property type="match status" value="1"/>
</dbReference>
<dbReference type="Pfam" id="PF13847">
    <property type="entry name" value="Methyltransf_31"/>
    <property type="match status" value="1"/>
</dbReference>
<dbReference type="EMBL" id="DTBZ01000124">
    <property type="protein sequence ID" value="HGQ18609.1"/>
    <property type="molecule type" value="Genomic_DNA"/>
</dbReference>
<dbReference type="GO" id="GO:0032259">
    <property type="term" value="P:methylation"/>
    <property type="evidence" value="ECO:0007669"/>
    <property type="project" value="UniProtKB-KW"/>
</dbReference>
<proteinExistence type="predicted"/>
<gene>
    <name evidence="4" type="ORF">ENT87_01370</name>
    <name evidence="5" type="ORF">ENU30_06520</name>
</gene>
<dbReference type="AlphaFoldDB" id="A0A7J3JSP8"/>
<comment type="caution">
    <text evidence="5">The sequence shown here is derived from an EMBL/GenBank/DDBJ whole genome shotgun (WGS) entry which is preliminary data.</text>
</comment>
<evidence type="ECO:0000313" key="5">
    <source>
        <dbReference type="EMBL" id="HGQ18609.1"/>
    </source>
</evidence>
<evidence type="ECO:0000259" key="3">
    <source>
        <dbReference type="Pfam" id="PF13847"/>
    </source>
</evidence>
<evidence type="ECO:0000256" key="2">
    <source>
        <dbReference type="ARBA" id="ARBA00022691"/>
    </source>
</evidence>
<keyword evidence="2" id="KW-0949">S-adenosyl-L-methionine</keyword>
<evidence type="ECO:0000256" key="1">
    <source>
        <dbReference type="ARBA" id="ARBA00022603"/>
    </source>
</evidence>
<dbReference type="PANTHER" id="PTHR43464">
    <property type="entry name" value="METHYLTRANSFERASE"/>
    <property type="match status" value="1"/>
</dbReference>
<accession>A0A7J3JSP8</accession>
<feature type="domain" description="Methyltransferase" evidence="3">
    <location>
        <begin position="57"/>
        <end position="168"/>
    </location>
</feature>
<keyword evidence="5" id="KW-0808">Transferase</keyword>
<dbReference type="Gene3D" id="2.20.25.110">
    <property type="entry name" value="S-adenosyl-L-methionine-dependent methyltransferases"/>
    <property type="match status" value="1"/>
</dbReference>
<protein>
    <submittedName>
        <fullName evidence="5">Class I SAM-dependent methyltransferase</fullName>
    </submittedName>
</protein>
<dbReference type="Gene3D" id="3.40.50.150">
    <property type="entry name" value="Vaccinia Virus protein VP39"/>
    <property type="match status" value="1"/>
</dbReference>
<dbReference type="SUPFAM" id="SSF53335">
    <property type="entry name" value="S-adenosyl-L-methionine-dependent methyltransferases"/>
    <property type="match status" value="1"/>
</dbReference>